<dbReference type="Gene3D" id="2.60.40.10">
    <property type="entry name" value="Immunoglobulins"/>
    <property type="match status" value="2"/>
</dbReference>
<accession>A0ABS3JQH6</accession>
<dbReference type="InterPro" id="IPR036322">
    <property type="entry name" value="WD40_repeat_dom_sf"/>
</dbReference>
<dbReference type="InterPro" id="IPR052025">
    <property type="entry name" value="Xyloglucanase_GH74"/>
</dbReference>
<dbReference type="InterPro" id="IPR047589">
    <property type="entry name" value="DUF11_rpt"/>
</dbReference>
<evidence type="ECO:0000313" key="3">
    <source>
        <dbReference type="EMBL" id="MBO0952269.1"/>
    </source>
</evidence>
<feature type="domain" description="DUF11" evidence="2">
    <location>
        <begin position="1446"/>
        <end position="1555"/>
    </location>
</feature>
<protein>
    <submittedName>
        <fullName evidence="3">DUF11 domain-containing protein</fullName>
    </submittedName>
</protein>
<sequence>MSLYLFASLSALAQTTPDSSTFIDPRDTLRRQLDEERRRLIDPQTGTVPYERLDQARQQVLHPKSQPGSTTNQTGIPGITWQERGPGDFASVRTMLVDPNDPTHKKVWVGLAAGGLWYTNDITNTTPTWTSASDNLAGLMFGTLAADPSNPQIMYAGTGEMNYSYSTGIWKSTDGGVTWNILSSTVPGGNHPSLGRAFDYVNGLVVNANGQVLVGSRYGLLKSTDGGASWQFILAPNQGIGFGTATGSYYNDMVSDLEIAADGLVYVSLASSRVFKSTSAAATSWADITPSGVTGDRTEIAVAQSTSGSGQILYAVSRLYNNVVYGQDVKWFKKSTDAGATWTDVPIPTISTDSHFTFGYGYQYMQLTVSPTDPNILFAGGYGLFRSINGGTTWTELSGSPGRLYNQRAIQFIPGALGVLDASLQGIYWLADGANAVTVSPRAALQTSGIRAGAAYTLSMKSSPGSNYFLASIQPKGIVQMNAAGIETRSNTLWDTRSTNSSFIDGNEPSLQVFANYNDVYSYNGTSYTRLLTTYNSQFAADYDSQSNTLYVYNYENNQHVIRRITGIGTSPVSTSFVLTGSTDQALYMKLNSDRTTLIVGSFGGKVYKITNLAQTSPTVVRIDNGALPVAAVSCIDLGATDNELLVTFSNYGAQSVWYTNDGGNLWQGKDQLNYGLPDMSVWTALFNPQNRQQVLLGTDLGVWTTTNITNTNPDWTVAGGLPLLRVNQLRYRASDGKVAAATVGRGIWTTDAFAIPYTLPTVTLTSVDNRTLCAGSTMAVSFTTSGTFDPSNQFEVWISDALGSFSNQRRIGAGASSPVSVTLPSNSNILPYGTNYLVKVVASSPEIESAASEPLAIGNLNYAYVLDRRNSSGSGQICSGGQATLSIRAQNYSGVSVAVDQYRWTKDGAVISGATNVSYTASLAGVYSASVVQAGCVLVASTYSLGFSSSPGVSLSSTNYDVSQCAGQTVKASALYVGDNPSYQWVKDGTNVPGATTASYDITQTGRYEVVLRDQSCTSTAGTLRYQFGSAVDATIQFSSSADSLVCAGYSTTAYAYLNSSSKFDFVQWYKNGVALSNENNGYYYTQGPGVYSVTARQGNCQTTSNTLTRRAVQYVPVTISSSGSSNLCPGESRTLYAQSATNSSYRWQLNGVDIPGATSSSYAISSSGVYTVRDSLGRSCGAVSDALSFTFNNAIQPKIVAGSDIKALESCNGGYLYDIDWTSGSNKLSGYTYQWQRDGINISTGPALYAGSTGVYTVRVTNGACTGVSRGVFVKVGSMPKPTITGVVRERCANNVVNLYCYVNGNSSYQWKRNSINIPGATLTNLYATESGKYAVVVTDGSCTSESDPIDVKIGEPTAATITGDAVIGAGQTTYLPIVFSGPAPWSVTLSNGQAATAVTQNPYLMPVTPGATTTYTIGKIANACATGTSSGSAVVTVGSGSADVSLDMVVSSRTPRVGQVVSYSLILTNDGPEVANGVQVQSRLPLGVSFLSSESPAITSGSGVVNVAVGTLPVGIPTTFVFQTIISTPGVMLTNAQIIGSQTPDPDSQPNSGVGAGQDDEAQVDLRTTEEGPIMASVNPNPAVLPRVISNQPTASSSAVELSLQMNLNKLLVSVAQQEVVTATLTVRNRSAITATGVVVRVQLPNGAAQVTPGWQVVDTQTINGFLSSIPAGGLATLQLFWRPSADGDLKAQVFDVAEPATGFTPGNGYSQGEKDEAQVRVRSK</sequence>
<organism evidence="3 4">
    <name type="scientific">Fibrella forsythiae</name>
    <dbReference type="NCBI Taxonomy" id="2817061"/>
    <lineage>
        <taxon>Bacteria</taxon>
        <taxon>Pseudomonadati</taxon>
        <taxon>Bacteroidota</taxon>
        <taxon>Cytophagia</taxon>
        <taxon>Cytophagales</taxon>
        <taxon>Spirosomataceae</taxon>
        <taxon>Fibrella</taxon>
    </lineage>
</organism>
<feature type="compositionally biased region" description="Polar residues" evidence="1">
    <location>
        <begin position="66"/>
        <end position="75"/>
    </location>
</feature>
<proteinExistence type="predicted"/>
<feature type="compositionally biased region" description="Polar residues" evidence="1">
    <location>
        <begin position="1542"/>
        <end position="1555"/>
    </location>
</feature>
<dbReference type="SUPFAM" id="SSF50978">
    <property type="entry name" value="WD40 repeat-like"/>
    <property type="match status" value="1"/>
</dbReference>
<dbReference type="PANTHER" id="PTHR43739">
    <property type="entry name" value="XYLOGLUCANASE (EUROFUNG)"/>
    <property type="match status" value="1"/>
</dbReference>
<feature type="region of interest" description="Disordered" evidence="1">
    <location>
        <begin position="61"/>
        <end position="84"/>
    </location>
</feature>
<dbReference type="InterPro" id="IPR013783">
    <property type="entry name" value="Ig-like_fold"/>
</dbReference>
<dbReference type="Gene3D" id="2.130.10.10">
    <property type="entry name" value="YVTN repeat-like/Quinoprotein amine dehydrogenase"/>
    <property type="match status" value="2"/>
</dbReference>
<feature type="region of interest" description="Disordered" evidence="1">
    <location>
        <begin position="1708"/>
        <end position="1728"/>
    </location>
</feature>
<comment type="caution">
    <text evidence="3">The sequence shown here is derived from an EMBL/GenBank/DDBJ whole genome shotgun (WGS) entry which is preliminary data.</text>
</comment>
<dbReference type="InterPro" id="IPR015943">
    <property type="entry name" value="WD40/YVTN_repeat-like_dom_sf"/>
</dbReference>
<evidence type="ECO:0000313" key="4">
    <source>
        <dbReference type="Proteomes" id="UP000664628"/>
    </source>
</evidence>
<dbReference type="PANTHER" id="PTHR43739:SF5">
    <property type="entry name" value="EXO-ALPHA-SIALIDASE"/>
    <property type="match status" value="1"/>
</dbReference>
<evidence type="ECO:0000256" key="1">
    <source>
        <dbReference type="SAM" id="MobiDB-lite"/>
    </source>
</evidence>
<dbReference type="SUPFAM" id="SSF110296">
    <property type="entry name" value="Oligoxyloglucan reducing end-specific cellobiohydrolase"/>
    <property type="match status" value="1"/>
</dbReference>
<gene>
    <name evidence="3" type="ORF">J2I46_27045</name>
</gene>
<evidence type="ECO:0000259" key="2">
    <source>
        <dbReference type="Pfam" id="PF01345"/>
    </source>
</evidence>
<dbReference type="NCBIfam" id="TIGR01451">
    <property type="entry name" value="B_ant_repeat"/>
    <property type="match status" value="1"/>
</dbReference>
<feature type="region of interest" description="Disordered" evidence="1">
    <location>
        <begin position="1542"/>
        <end position="1564"/>
    </location>
</feature>
<keyword evidence="4" id="KW-1185">Reference proteome</keyword>
<dbReference type="Proteomes" id="UP000664628">
    <property type="component" value="Unassembled WGS sequence"/>
</dbReference>
<feature type="compositionally biased region" description="Basic and acidic residues" evidence="1">
    <location>
        <begin position="1716"/>
        <end position="1728"/>
    </location>
</feature>
<name>A0ABS3JQH6_9BACT</name>
<dbReference type="RefSeq" id="WP_207332215.1">
    <property type="nucleotide sequence ID" value="NZ_JAFMYW010000010.1"/>
</dbReference>
<dbReference type="Pfam" id="PF01345">
    <property type="entry name" value="DUF11"/>
    <property type="match status" value="1"/>
</dbReference>
<dbReference type="InterPro" id="IPR001434">
    <property type="entry name" value="OmcB-like_DUF11"/>
</dbReference>
<reference evidence="3 4" key="1">
    <citation type="submission" date="2021-03" db="EMBL/GenBank/DDBJ databases">
        <title>Fibrella sp. HMF5405 genome sequencing and assembly.</title>
        <authorList>
            <person name="Kang H."/>
            <person name="Kim H."/>
            <person name="Bae S."/>
            <person name="Joh K."/>
        </authorList>
    </citation>
    <scope>NUCLEOTIDE SEQUENCE [LARGE SCALE GENOMIC DNA]</scope>
    <source>
        <strain evidence="3 4">HMF5405</strain>
    </source>
</reference>
<dbReference type="EMBL" id="JAFMYW010000010">
    <property type="protein sequence ID" value="MBO0952269.1"/>
    <property type="molecule type" value="Genomic_DNA"/>
</dbReference>